<dbReference type="STRING" id="667725.A0A0L0FDC7"/>
<keyword evidence="3" id="KW-1185">Reference proteome</keyword>
<dbReference type="RefSeq" id="XP_014148393.1">
    <property type="nucleotide sequence ID" value="XM_014292918.1"/>
</dbReference>
<dbReference type="Gene3D" id="1.20.58.1470">
    <property type="entry name" value="FTO C-terminal domain"/>
    <property type="match status" value="1"/>
</dbReference>
<dbReference type="AlphaFoldDB" id="A0A0L0FDC7"/>
<evidence type="ECO:0000313" key="2">
    <source>
        <dbReference type="EMBL" id="KNC74491.1"/>
    </source>
</evidence>
<dbReference type="Proteomes" id="UP000054560">
    <property type="component" value="Unassembled WGS sequence"/>
</dbReference>
<reference evidence="2 3" key="1">
    <citation type="submission" date="2011-02" db="EMBL/GenBank/DDBJ databases">
        <title>The Genome Sequence of Sphaeroforma arctica JP610.</title>
        <authorList>
            <consortium name="The Broad Institute Genome Sequencing Platform"/>
            <person name="Russ C."/>
            <person name="Cuomo C."/>
            <person name="Young S.K."/>
            <person name="Zeng Q."/>
            <person name="Gargeya S."/>
            <person name="Alvarado L."/>
            <person name="Berlin A."/>
            <person name="Chapman S.B."/>
            <person name="Chen Z."/>
            <person name="Freedman E."/>
            <person name="Gellesch M."/>
            <person name="Goldberg J."/>
            <person name="Griggs A."/>
            <person name="Gujja S."/>
            <person name="Heilman E."/>
            <person name="Heiman D."/>
            <person name="Howarth C."/>
            <person name="Mehta T."/>
            <person name="Neiman D."/>
            <person name="Pearson M."/>
            <person name="Roberts A."/>
            <person name="Saif S."/>
            <person name="Shea T."/>
            <person name="Shenoy N."/>
            <person name="Sisk P."/>
            <person name="Stolte C."/>
            <person name="Sykes S."/>
            <person name="White J."/>
            <person name="Yandava C."/>
            <person name="Burger G."/>
            <person name="Gray M.W."/>
            <person name="Holland P.W.H."/>
            <person name="King N."/>
            <person name="Lang F.B.F."/>
            <person name="Roger A.J."/>
            <person name="Ruiz-Trillo I."/>
            <person name="Haas B."/>
            <person name="Nusbaum C."/>
            <person name="Birren B."/>
        </authorList>
    </citation>
    <scope>NUCLEOTIDE SEQUENCE [LARGE SCALE GENOMIC DNA]</scope>
    <source>
        <strain evidence="2 3">JP610</strain>
    </source>
</reference>
<protein>
    <recommendedName>
        <fullName evidence="1">Alpha-ketoglutarate-dependent dioxygenase FTO C-terminal domain-containing protein</fullName>
    </recommendedName>
</protein>
<dbReference type="EMBL" id="KQ244360">
    <property type="protein sequence ID" value="KNC74491.1"/>
    <property type="molecule type" value="Genomic_DNA"/>
</dbReference>
<dbReference type="GeneID" id="25913469"/>
<evidence type="ECO:0000313" key="3">
    <source>
        <dbReference type="Proteomes" id="UP000054560"/>
    </source>
</evidence>
<organism evidence="2 3">
    <name type="scientific">Sphaeroforma arctica JP610</name>
    <dbReference type="NCBI Taxonomy" id="667725"/>
    <lineage>
        <taxon>Eukaryota</taxon>
        <taxon>Ichthyosporea</taxon>
        <taxon>Ichthyophonida</taxon>
        <taxon>Sphaeroforma</taxon>
    </lineage>
</organism>
<dbReference type="InterPro" id="IPR038413">
    <property type="entry name" value="FTO_C_sf"/>
</dbReference>
<proteinExistence type="predicted"/>
<evidence type="ECO:0000259" key="1">
    <source>
        <dbReference type="Pfam" id="PF12934"/>
    </source>
</evidence>
<feature type="domain" description="Alpha-ketoglutarate-dependent dioxygenase FTO C-terminal" evidence="1">
    <location>
        <begin position="7"/>
        <end position="114"/>
    </location>
</feature>
<sequence length="181" mass="20921">MFAARQEFEWIRMFWLQGESHAQSHERYWLGCIQTLTHLWELSEAMLSHIVTVLGADVASEAGGARVCVSKDVRTYAMTIYILREIRFRRREYAKRCKSQAYHFLEARNKPVENKLKYNIPLDRAGLEAYKHLDLPQGVSLFSHTQACRKGARTCAFTLPKDLSPTIEAIEEQKKAIFGKV</sequence>
<dbReference type="InterPro" id="IPR024366">
    <property type="entry name" value="FTO_C"/>
</dbReference>
<gene>
    <name evidence="2" type="ORF">SARC_12965</name>
</gene>
<dbReference type="Pfam" id="PF12934">
    <property type="entry name" value="FTO_CTD"/>
    <property type="match status" value="1"/>
</dbReference>
<name>A0A0L0FDC7_9EUKA</name>
<accession>A0A0L0FDC7</accession>